<dbReference type="AlphaFoldDB" id="A0A1E3PG00"/>
<dbReference type="CDD" id="cd07822">
    <property type="entry name" value="SRPBCC_4"/>
    <property type="match status" value="1"/>
</dbReference>
<gene>
    <name evidence="1" type="ORF">NADFUDRAFT_83707</name>
</gene>
<evidence type="ECO:0008006" key="3">
    <source>
        <dbReference type="Google" id="ProtNLM"/>
    </source>
</evidence>
<sequence length="164" mass="19122">MYHITTSINITSTPEKVRAAILDFDSYPSWNPFMRSIKITKEPSSKDRNILDETEFRPFVGSVLDAHFQPINSNKPMNFTPIVLRNDHKCFKWKGNLISDWFFAGTHYFKFEVIDEKTVKFIQAEDFTGTMVFILKFFLGGTKESFEAMNLKLKEKVESMEKTV</sequence>
<dbReference type="OrthoDB" id="509124at2759"/>
<dbReference type="InterPro" id="IPR019587">
    <property type="entry name" value="Polyketide_cyclase/dehydratase"/>
</dbReference>
<proteinExistence type="predicted"/>
<accession>A0A1E3PG00</accession>
<keyword evidence="2" id="KW-1185">Reference proteome</keyword>
<organism evidence="1 2">
    <name type="scientific">Nadsonia fulvescens var. elongata DSM 6958</name>
    <dbReference type="NCBI Taxonomy" id="857566"/>
    <lineage>
        <taxon>Eukaryota</taxon>
        <taxon>Fungi</taxon>
        <taxon>Dikarya</taxon>
        <taxon>Ascomycota</taxon>
        <taxon>Saccharomycotina</taxon>
        <taxon>Dipodascomycetes</taxon>
        <taxon>Dipodascales</taxon>
        <taxon>Dipodascales incertae sedis</taxon>
        <taxon>Nadsonia</taxon>
    </lineage>
</organism>
<dbReference type="InterPro" id="IPR023393">
    <property type="entry name" value="START-like_dom_sf"/>
</dbReference>
<dbReference type="Proteomes" id="UP000095009">
    <property type="component" value="Unassembled WGS sequence"/>
</dbReference>
<dbReference type="PANTHER" id="PTHR36166">
    <property type="entry name" value="CHROMOSOME 9, WHOLE GENOME SHOTGUN SEQUENCE"/>
    <property type="match status" value="1"/>
</dbReference>
<protein>
    <recommendedName>
        <fullName evidence="3">Coenzyme Q-binding protein COQ10 START domain-containing protein</fullName>
    </recommendedName>
</protein>
<dbReference type="STRING" id="857566.A0A1E3PG00"/>
<dbReference type="Gene3D" id="3.30.530.20">
    <property type="match status" value="1"/>
</dbReference>
<name>A0A1E3PG00_9ASCO</name>
<dbReference type="PANTHER" id="PTHR36166:SF1">
    <property type="entry name" value="SRPBCC DOMAIN-CONTAINING PROTEIN"/>
    <property type="match status" value="1"/>
</dbReference>
<dbReference type="SUPFAM" id="SSF55961">
    <property type="entry name" value="Bet v1-like"/>
    <property type="match status" value="1"/>
</dbReference>
<reference evidence="1 2" key="1">
    <citation type="journal article" date="2016" name="Proc. Natl. Acad. Sci. U.S.A.">
        <title>Comparative genomics of biotechnologically important yeasts.</title>
        <authorList>
            <person name="Riley R."/>
            <person name="Haridas S."/>
            <person name="Wolfe K.H."/>
            <person name="Lopes M.R."/>
            <person name="Hittinger C.T."/>
            <person name="Goeker M."/>
            <person name="Salamov A.A."/>
            <person name="Wisecaver J.H."/>
            <person name="Long T.M."/>
            <person name="Calvey C.H."/>
            <person name="Aerts A.L."/>
            <person name="Barry K.W."/>
            <person name="Choi C."/>
            <person name="Clum A."/>
            <person name="Coughlan A.Y."/>
            <person name="Deshpande S."/>
            <person name="Douglass A.P."/>
            <person name="Hanson S.J."/>
            <person name="Klenk H.-P."/>
            <person name="LaButti K.M."/>
            <person name="Lapidus A."/>
            <person name="Lindquist E.A."/>
            <person name="Lipzen A.M."/>
            <person name="Meier-Kolthoff J.P."/>
            <person name="Ohm R.A."/>
            <person name="Otillar R.P."/>
            <person name="Pangilinan J.L."/>
            <person name="Peng Y."/>
            <person name="Rokas A."/>
            <person name="Rosa C.A."/>
            <person name="Scheuner C."/>
            <person name="Sibirny A.A."/>
            <person name="Slot J.C."/>
            <person name="Stielow J.B."/>
            <person name="Sun H."/>
            <person name="Kurtzman C.P."/>
            <person name="Blackwell M."/>
            <person name="Grigoriev I.V."/>
            <person name="Jeffries T.W."/>
        </authorList>
    </citation>
    <scope>NUCLEOTIDE SEQUENCE [LARGE SCALE GENOMIC DNA]</scope>
    <source>
        <strain evidence="1 2">DSM 6958</strain>
    </source>
</reference>
<dbReference type="EMBL" id="KV454412">
    <property type="protein sequence ID" value="ODQ64134.1"/>
    <property type="molecule type" value="Genomic_DNA"/>
</dbReference>
<evidence type="ECO:0000313" key="2">
    <source>
        <dbReference type="Proteomes" id="UP000095009"/>
    </source>
</evidence>
<dbReference type="Pfam" id="PF10604">
    <property type="entry name" value="Polyketide_cyc2"/>
    <property type="match status" value="1"/>
</dbReference>
<evidence type="ECO:0000313" key="1">
    <source>
        <dbReference type="EMBL" id="ODQ64134.1"/>
    </source>
</evidence>